<dbReference type="PANTHER" id="PTHR46182:SF2">
    <property type="entry name" value="FI19480P1"/>
    <property type="match status" value="1"/>
</dbReference>
<dbReference type="InterPro" id="IPR000601">
    <property type="entry name" value="PKD_dom"/>
</dbReference>
<dbReference type="AlphaFoldDB" id="K0CI89"/>
<dbReference type="PATRIC" id="fig|930169.3.peg.3147"/>
<dbReference type="HOGENOM" id="CLU_310723_0_0_6"/>
<gene>
    <name evidence="4" type="ordered locus">B5T_03190</name>
</gene>
<dbReference type="PANTHER" id="PTHR46182">
    <property type="entry name" value="FI19480P1"/>
    <property type="match status" value="1"/>
</dbReference>
<dbReference type="Gene3D" id="2.60.40.10">
    <property type="entry name" value="Immunoglobulins"/>
    <property type="match status" value="8"/>
</dbReference>
<dbReference type="EMBL" id="CP003466">
    <property type="protein sequence ID" value="AFT71457.1"/>
    <property type="molecule type" value="Genomic_DNA"/>
</dbReference>
<proteinExistence type="predicted"/>
<dbReference type="eggNOG" id="COG4932">
    <property type="taxonomic scope" value="Bacteria"/>
</dbReference>
<keyword evidence="2" id="KW-0732">Signal</keyword>
<feature type="signal peptide" evidence="2">
    <location>
        <begin position="1"/>
        <end position="19"/>
    </location>
</feature>
<feature type="compositionally biased region" description="Polar residues" evidence="1">
    <location>
        <begin position="244"/>
        <end position="272"/>
    </location>
</feature>
<evidence type="ECO:0000259" key="3">
    <source>
        <dbReference type="PROSITE" id="PS50093"/>
    </source>
</evidence>
<keyword evidence="5" id="KW-1185">Reference proteome</keyword>
<organism evidence="4 5">
    <name type="scientific">Alcanivorax dieselolei (strain DSM 16502 / CGMCC 1.3690 / MCCC 1A00001 / B-5)</name>
    <name type="common">Alloalcanivorax dieselolei</name>
    <dbReference type="NCBI Taxonomy" id="930169"/>
    <lineage>
        <taxon>Bacteria</taxon>
        <taxon>Pseudomonadati</taxon>
        <taxon>Pseudomonadota</taxon>
        <taxon>Gammaproteobacteria</taxon>
        <taxon>Oceanospirillales</taxon>
        <taxon>Alcanivoracaceae</taxon>
        <taxon>Alloalcanivorax</taxon>
    </lineage>
</organism>
<dbReference type="PROSITE" id="PS50093">
    <property type="entry name" value="PKD"/>
    <property type="match status" value="2"/>
</dbReference>
<dbReference type="CDD" id="cd00146">
    <property type="entry name" value="PKD"/>
    <property type="match status" value="2"/>
</dbReference>
<dbReference type="KEGG" id="adi:B5T_03190"/>
<evidence type="ECO:0000256" key="1">
    <source>
        <dbReference type="SAM" id="MobiDB-lite"/>
    </source>
</evidence>
<dbReference type="GO" id="GO:0031410">
    <property type="term" value="C:cytoplasmic vesicle"/>
    <property type="evidence" value="ECO:0007669"/>
    <property type="project" value="TreeGrafter"/>
</dbReference>
<dbReference type="InterPro" id="IPR013783">
    <property type="entry name" value="Ig-like_fold"/>
</dbReference>
<evidence type="ECO:0000313" key="5">
    <source>
        <dbReference type="Proteomes" id="UP000006286"/>
    </source>
</evidence>
<dbReference type="RefSeq" id="WP_014995519.1">
    <property type="nucleotide sequence ID" value="NC_018691.1"/>
</dbReference>
<sequence>MIKRWTGLSLILACLILTACGGSGGGSHPGNNGGTPPTNPDDGGDDNGPPPGTINVSPKADAGPDQNVKVGDTVTLDGTKSRDEDGDPLTYRWELESRPDGSAAELQGADTVKPTFVPDLDGEYVVSLSVNDGKADSKADRVTITADHDNSAPVADAGPDQSVKTGATVTLDGSASSDADGDLLSHQWSFVTRPEGSMAELEASDTAKPRFVPDVDGVYEIALVVNDGLIDSASATITVTASTPNSAPVSHAGNDQSVTEGATVTLNGSGSSDADGDPLSYQWSFVSRPDGSTATLASADTVAPTFVADVAGTFVIELIVNDGQIDSEPTSVSVTAEQANVPPVADAGRDQNVIAGITVSLDGSASSDADGDSLTYQWTFVAKPDGSAAALSDATKVTPTFIADLAGTYVLELVVNDGETASAGDRITITAERENTLPVADAGPDQNVTEGATVTLNGSASSDADGDPLSYQWSFVSRPDGSAAALDQPNSAKPQFGADVEGQYVVRLVVTDEAGGVSDADTVMITVSKANSIPVADAGANQSVLVDDIVVLDGRNSRDADGDPLNYQWGFVSKPAGSTATLSDTQVVSPTFVADVEGNYVLSLVVNDGEADSASDNVTITAERLNTAPVADAGHDQNVYTGTLVTLDGSGSHDADGDSLTYQWRLVSSPAGSAAALVDATTSTPSFTPDFDGTYVAELKVSDGEQESPASQVTITATTANSVPVANAGPDQSVYVGSTVTLDGSGSSDADGDPLTYTWTLQSGPAGSSAELVDAGTVAPSFTPDVAGDYVVNLTVSDGESSSNTASVKIQAANPKLRMEKQETDVLGNPTGWSSVGLPYTTSRSSSRSCVGSCGDRYTLSTFRLTAVGRNYTVKNVQAVIISGAGTGLNPRITGLSSDQVIADGTTVGFTLDVSYVRVSNVTVQFSFEVDETGDRFTATETITLR</sequence>
<evidence type="ECO:0000256" key="2">
    <source>
        <dbReference type="SAM" id="SignalP"/>
    </source>
</evidence>
<feature type="domain" description="PKD" evidence="3">
    <location>
        <begin position="747"/>
        <end position="817"/>
    </location>
</feature>
<dbReference type="InterPro" id="IPR035986">
    <property type="entry name" value="PKD_dom_sf"/>
</dbReference>
<reference evidence="4 5" key="1">
    <citation type="journal article" date="2012" name="J. Bacteriol.">
        <title>Complete genome sequence of Alcanivorax dieselolei type strain B5.</title>
        <authorList>
            <person name="Lai Q."/>
            <person name="Li W."/>
            <person name="Shao Z."/>
        </authorList>
    </citation>
    <scope>NUCLEOTIDE SEQUENCE [LARGE SCALE GENOMIC DNA]</scope>
    <source>
        <strain evidence="5">DSM 16502 / CGMCC 1.3690 / B-5</strain>
    </source>
</reference>
<dbReference type="InterPro" id="IPR022409">
    <property type="entry name" value="PKD/Chitinase_dom"/>
</dbReference>
<feature type="domain" description="PKD" evidence="3">
    <location>
        <begin position="461"/>
        <end position="532"/>
    </location>
</feature>
<dbReference type="GO" id="GO:0016020">
    <property type="term" value="C:membrane"/>
    <property type="evidence" value="ECO:0007669"/>
    <property type="project" value="TreeGrafter"/>
</dbReference>
<feature type="region of interest" description="Disordered" evidence="1">
    <location>
        <begin position="27"/>
        <end position="89"/>
    </location>
</feature>
<dbReference type="InterPro" id="IPR029865">
    <property type="entry name" value="KIAA0319-like"/>
</dbReference>
<dbReference type="Pfam" id="PF18911">
    <property type="entry name" value="PKD_4"/>
    <property type="match status" value="2"/>
</dbReference>
<dbReference type="Proteomes" id="UP000006286">
    <property type="component" value="Chromosome"/>
</dbReference>
<dbReference type="PROSITE" id="PS51257">
    <property type="entry name" value="PROKAR_LIPOPROTEIN"/>
    <property type="match status" value="1"/>
</dbReference>
<dbReference type="Pfam" id="PF22352">
    <property type="entry name" value="K319L-like_PKD"/>
    <property type="match status" value="6"/>
</dbReference>
<feature type="chain" id="PRO_5003831551" evidence="2">
    <location>
        <begin position="20"/>
        <end position="946"/>
    </location>
</feature>
<dbReference type="SUPFAM" id="SSF49299">
    <property type="entry name" value="PKD domain"/>
    <property type="match status" value="8"/>
</dbReference>
<protein>
    <submittedName>
        <fullName evidence="4">PKD domain containing protein</fullName>
    </submittedName>
</protein>
<evidence type="ECO:0000313" key="4">
    <source>
        <dbReference type="EMBL" id="AFT71457.1"/>
    </source>
</evidence>
<dbReference type="SMART" id="SM00089">
    <property type="entry name" value="PKD"/>
    <property type="match status" value="8"/>
</dbReference>
<accession>K0CI89</accession>
<name>K0CI89_ALCDB</name>
<dbReference type="OrthoDB" id="9758386at2"/>
<feature type="region of interest" description="Disordered" evidence="1">
    <location>
        <begin position="243"/>
        <end position="276"/>
    </location>
</feature>